<keyword evidence="3 5" id="KW-0697">Rotamase</keyword>
<dbReference type="SUPFAM" id="SSF54534">
    <property type="entry name" value="FKBP-like"/>
    <property type="match status" value="1"/>
</dbReference>
<feature type="domain" description="PPIase FKBP-type" evidence="9">
    <location>
        <begin position="78"/>
        <end position="169"/>
    </location>
</feature>
<feature type="region of interest" description="Disordered" evidence="7">
    <location>
        <begin position="184"/>
        <end position="208"/>
    </location>
</feature>
<dbReference type="OrthoDB" id="9812109at2"/>
<dbReference type="InterPro" id="IPR000774">
    <property type="entry name" value="PPIase_FKBP_N"/>
</dbReference>
<keyword evidence="11" id="KW-1185">Reference proteome</keyword>
<evidence type="ECO:0000259" key="9">
    <source>
        <dbReference type="PROSITE" id="PS50059"/>
    </source>
</evidence>
<evidence type="ECO:0000256" key="6">
    <source>
        <dbReference type="RuleBase" id="RU003915"/>
    </source>
</evidence>
<evidence type="ECO:0000313" key="10">
    <source>
        <dbReference type="EMBL" id="SOB79345.1"/>
    </source>
</evidence>
<evidence type="ECO:0000256" key="1">
    <source>
        <dbReference type="ARBA" id="ARBA00000971"/>
    </source>
</evidence>
<sequence length="208" mass="21300">MSVTAVPIAPVKRRYLVYLVIGLVLAAVAAVALAMQGPVDPSAAFLARNAKQAGVVTTASGLQYQVLEKGQGAPPTDTDVALITYVGKLPDGSVFDQSQQPVPMPVAGVVPGFSEALKLMPKGAKYRVWIKPSLGYGGPRPAGAPPLEGKAAELATQVLAFDVQLLDYLPEAVIRQMQMQQQMGGAMPGGAPGAPAPGAIPGGPPPGR</sequence>
<keyword evidence="8" id="KW-0472">Membrane</keyword>
<evidence type="ECO:0000256" key="7">
    <source>
        <dbReference type="SAM" id="MobiDB-lite"/>
    </source>
</evidence>
<dbReference type="Pfam" id="PF00254">
    <property type="entry name" value="FKBP_C"/>
    <property type="match status" value="1"/>
</dbReference>
<dbReference type="AlphaFoldDB" id="A0A285QBM5"/>
<dbReference type="PROSITE" id="PS50059">
    <property type="entry name" value="FKBP_PPIASE"/>
    <property type="match status" value="1"/>
</dbReference>
<dbReference type="PANTHER" id="PTHR43811:SF23">
    <property type="entry name" value="FKBP-TYPE 22 KDA PEPTIDYL-PROLYL CIS-TRANS ISOMERASE"/>
    <property type="match status" value="1"/>
</dbReference>
<evidence type="ECO:0000256" key="5">
    <source>
        <dbReference type="PROSITE-ProRule" id="PRU00277"/>
    </source>
</evidence>
<proteinExistence type="inferred from homology"/>
<dbReference type="GO" id="GO:0006457">
    <property type="term" value="P:protein folding"/>
    <property type="evidence" value="ECO:0007669"/>
    <property type="project" value="InterPro"/>
</dbReference>
<dbReference type="InterPro" id="IPR001179">
    <property type="entry name" value="PPIase_FKBP_dom"/>
</dbReference>
<dbReference type="GO" id="GO:0003755">
    <property type="term" value="F:peptidyl-prolyl cis-trans isomerase activity"/>
    <property type="evidence" value="ECO:0007669"/>
    <property type="project" value="UniProtKB-UniRule"/>
</dbReference>
<evidence type="ECO:0000256" key="2">
    <source>
        <dbReference type="ARBA" id="ARBA00006577"/>
    </source>
</evidence>
<dbReference type="InterPro" id="IPR046357">
    <property type="entry name" value="PPIase_dom_sf"/>
</dbReference>
<evidence type="ECO:0000256" key="8">
    <source>
        <dbReference type="SAM" id="Phobius"/>
    </source>
</evidence>
<comment type="similarity">
    <text evidence="2 6">Belongs to the FKBP-type PPIase family.</text>
</comment>
<dbReference type="Pfam" id="PF01346">
    <property type="entry name" value="FKBP_N"/>
    <property type="match status" value="1"/>
</dbReference>
<dbReference type="RefSeq" id="WP_097062412.1">
    <property type="nucleotide sequence ID" value="NZ_OBMI01000001.1"/>
</dbReference>
<gene>
    <name evidence="10" type="ORF">SAMN06297144_0500</name>
</gene>
<dbReference type="Gene3D" id="3.10.50.40">
    <property type="match status" value="1"/>
</dbReference>
<reference evidence="10 11" key="1">
    <citation type="submission" date="2017-07" db="EMBL/GenBank/DDBJ databases">
        <authorList>
            <person name="Sun Z.S."/>
            <person name="Albrecht U."/>
            <person name="Echele G."/>
            <person name="Lee C.C."/>
        </authorList>
    </citation>
    <scope>NUCLEOTIDE SEQUENCE [LARGE SCALE GENOMIC DNA]</scope>
    <source>
        <strain evidence="10 11">CGMCC 1.12672</strain>
    </source>
</reference>
<comment type="catalytic activity">
    <reaction evidence="1 5 6">
        <text>[protein]-peptidylproline (omega=180) = [protein]-peptidylproline (omega=0)</text>
        <dbReference type="Rhea" id="RHEA:16237"/>
        <dbReference type="Rhea" id="RHEA-COMP:10747"/>
        <dbReference type="Rhea" id="RHEA-COMP:10748"/>
        <dbReference type="ChEBI" id="CHEBI:83833"/>
        <dbReference type="ChEBI" id="CHEBI:83834"/>
        <dbReference type="EC" id="5.2.1.8"/>
    </reaction>
</comment>
<keyword evidence="8" id="KW-0812">Transmembrane</keyword>
<accession>A0A285QBM5</accession>
<feature type="transmembrane region" description="Helical" evidence="8">
    <location>
        <begin position="15"/>
        <end position="35"/>
    </location>
</feature>
<evidence type="ECO:0000256" key="4">
    <source>
        <dbReference type="ARBA" id="ARBA00023235"/>
    </source>
</evidence>
<evidence type="ECO:0000256" key="3">
    <source>
        <dbReference type="ARBA" id="ARBA00023110"/>
    </source>
</evidence>
<name>A0A285QBM5_9SPHN</name>
<dbReference type="PANTHER" id="PTHR43811">
    <property type="entry name" value="FKBP-TYPE PEPTIDYL-PROLYL CIS-TRANS ISOMERASE FKPA"/>
    <property type="match status" value="1"/>
</dbReference>
<dbReference type="EC" id="5.2.1.8" evidence="6"/>
<protein>
    <recommendedName>
        <fullName evidence="6">Peptidyl-prolyl cis-trans isomerase</fullName>
        <ecNumber evidence="6">5.2.1.8</ecNumber>
    </recommendedName>
</protein>
<evidence type="ECO:0000313" key="11">
    <source>
        <dbReference type="Proteomes" id="UP000219494"/>
    </source>
</evidence>
<keyword evidence="8" id="KW-1133">Transmembrane helix</keyword>
<keyword evidence="4 5" id="KW-0413">Isomerase</keyword>
<dbReference type="EMBL" id="OBMI01000001">
    <property type="protein sequence ID" value="SOB79345.1"/>
    <property type="molecule type" value="Genomic_DNA"/>
</dbReference>
<dbReference type="Proteomes" id="UP000219494">
    <property type="component" value="Unassembled WGS sequence"/>
</dbReference>
<organism evidence="10 11">
    <name type="scientific">Sphingomonas guangdongensis</name>
    <dbReference type="NCBI Taxonomy" id="1141890"/>
    <lineage>
        <taxon>Bacteria</taxon>
        <taxon>Pseudomonadati</taxon>
        <taxon>Pseudomonadota</taxon>
        <taxon>Alphaproteobacteria</taxon>
        <taxon>Sphingomonadales</taxon>
        <taxon>Sphingomonadaceae</taxon>
        <taxon>Sphingomonas</taxon>
    </lineage>
</organism>